<dbReference type="Proteomes" id="UP000005408">
    <property type="component" value="Unassembled WGS sequence"/>
</dbReference>
<evidence type="ECO:0000256" key="3">
    <source>
        <dbReference type="RuleBase" id="RU004514"/>
    </source>
</evidence>
<feature type="domain" description="Alanine racemase N-terminal" evidence="5">
    <location>
        <begin position="42"/>
        <end position="253"/>
    </location>
</feature>
<dbReference type="PANTHER" id="PTHR10146">
    <property type="entry name" value="PROLINE SYNTHETASE CO-TRANSCRIBED BACTERIAL HOMOLOG PROTEIN"/>
    <property type="match status" value="1"/>
</dbReference>
<dbReference type="InterPro" id="IPR029066">
    <property type="entry name" value="PLP-binding_barrel"/>
</dbReference>
<dbReference type="PANTHER" id="PTHR10146:SF14">
    <property type="entry name" value="PYRIDOXAL PHOSPHATE HOMEOSTASIS PROTEIN"/>
    <property type="match status" value="1"/>
</dbReference>
<name>A0A8W8IZ71_MAGGI</name>
<dbReference type="InterPro" id="IPR011078">
    <property type="entry name" value="PyrdxlP_homeostasis"/>
</dbReference>
<evidence type="ECO:0000256" key="4">
    <source>
        <dbReference type="SAM" id="MobiDB-lite"/>
    </source>
</evidence>
<dbReference type="NCBIfam" id="TIGR00044">
    <property type="entry name" value="YggS family pyridoxal phosphate-dependent enzyme"/>
    <property type="match status" value="1"/>
</dbReference>
<comment type="similarity">
    <text evidence="2 3">Belongs to the pyridoxal phosphate-binding protein YggS/PROSC family.</text>
</comment>
<dbReference type="EnsemblMetazoa" id="G16187.1">
    <property type="protein sequence ID" value="G16187.1:cds"/>
    <property type="gene ID" value="G16187"/>
</dbReference>
<organism evidence="6 7">
    <name type="scientific">Magallana gigas</name>
    <name type="common">Pacific oyster</name>
    <name type="synonym">Crassostrea gigas</name>
    <dbReference type="NCBI Taxonomy" id="29159"/>
    <lineage>
        <taxon>Eukaryota</taxon>
        <taxon>Metazoa</taxon>
        <taxon>Spiralia</taxon>
        <taxon>Lophotrochozoa</taxon>
        <taxon>Mollusca</taxon>
        <taxon>Bivalvia</taxon>
        <taxon>Autobranchia</taxon>
        <taxon>Pteriomorphia</taxon>
        <taxon>Ostreida</taxon>
        <taxon>Ostreoidea</taxon>
        <taxon>Ostreidae</taxon>
        <taxon>Magallana</taxon>
    </lineage>
</organism>
<dbReference type="Gene3D" id="3.20.20.10">
    <property type="entry name" value="Alanine racemase"/>
    <property type="match status" value="1"/>
</dbReference>
<evidence type="ECO:0000313" key="7">
    <source>
        <dbReference type="Proteomes" id="UP000005408"/>
    </source>
</evidence>
<feature type="region of interest" description="Disordered" evidence="4">
    <location>
        <begin position="250"/>
        <end position="293"/>
    </location>
</feature>
<dbReference type="CDD" id="cd06822">
    <property type="entry name" value="PLPDE_III_YBL036c_euk"/>
    <property type="match status" value="1"/>
</dbReference>
<dbReference type="HAMAP" id="MF_02087">
    <property type="entry name" value="PLP_homeostasis"/>
    <property type="match status" value="1"/>
</dbReference>
<comment type="function">
    <text evidence="2">Pyridoxal 5'-phosphate (PLP)-binding protein, which may be involved in intracellular homeostatic regulation of pyridoxal 5'-phosphate (PLP), the active form of vitamin B6.</text>
</comment>
<dbReference type="PROSITE" id="PS01211">
    <property type="entry name" value="UPF0001"/>
    <property type="match status" value="1"/>
</dbReference>
<accession>A0A8W8IZ71</accession>
<evidence type="ECO:0000256" key="2">
    <source>
        <dbReference type="HAMAP-Rule" id="MF_03225"/>
    </source>
</evidence>
<evidence type="ECO:0000313" key="6">
    <source>
        <dbReference type="EnsemblMetazoa" id="G16187.1:cds"/>
    </source>
</evidence>
<protein>
    <recommendedName>
        <fullName evidence="2">Pyridoxal phosphate homeostasis protein</fullName>
        <shortName evidence="2">PLP homeostasis protein</shortName>
    </recommendedName>
</protein>
<dbReference type="EnsemblMetazoa" id="G16187.4">
    <property type="protein sequence ID" value="G16187.4:cds"/>
    <property type="gene ID" value="G16187"/>
</dbReference>
<feature type="modified residue" description="N6-(pyridoxal phosphate)lysine" evidence="2">
    <location>
        <position position="50"/>
    </location>
</feature>
<dbReference type="SUPFAM" id="SSF51419">
    <property type="entry name" value="PLP-binding barrel"/>
    <property type="match status" value="1"/>
</dbReference>
<dbReference type="AlphaFoldDB" id="A0A8W8IZ71"/>
<keyword evidence="7" id="KW-1185">Reference proteome</keyword>
<evidence type="ECO:0000259" key="5">
    <source>
        <dbReference type="Pfam" id="PF01168"/>
    </source>
</evidence>
<dbReference type="OrthoDB" id="1915887at2759"/>
<sequence>MIRKLTSREMSSISSALRCVLDKVEAATEKRKKTGDELSSLPTRLVAVSKTKPPSSIVEAYRNGQRHFGENYVNEIAKKAIDPEILSECKDIHWHFIGHLQKNKTGSLVSCPNLYMVETVDSNKIAETLNKQWETRKKAGKLKVMIQINTSMEENKSGCKEEDMVNLVKNILENCPDLEFIGLMTIGSFDHDLSKGPNPDFLKLLKCRERLCEELKLDKKNVEISMGMSADFEHAIELGSTNVRVGSTIFGARKPKAPNKSDGNPTPSGEVKDSSGSGNKMTDSKTDILQENATGVIELNKGLSHMSMAT</sequence>
<dbReference type="FunFam" id="3.20.20.10:FF:000007">
    <property type="entry name" value="Pyridoxal phosphate homeostasis protein"/>
    <property type="match status" value="1"/>
</dbReference>
<keyword evidence="1 2" id="KW-0663">Pyridoxal phosphate</keyword>
<evidence type="ECO:0000256" key="1">
    <source>
        <dbReference type="ARBA" id="ARBA00022898"/>
    </source>
</evidence>
<dbReference type="EnsemblMetazoa" id="G16187.3">
    <property type="protein sequence ID" value="G16187.3:cds"/>
    <property type="gene ID" value="G16187"/>
</dbReference>
<reference evidence="6" key="1">
    <citation type="submission" date="2022-08" db="UniProtKB">
        <authorList>
            <consortium name="EnsemblMetazoa"/>
        </authorList>
    </citation>
    <scope>IDENTIFICATION</scope>
    <source>
        <strain evidence="6">05x7-T-G4-1.051#20</strain>
    </source>
</reference>
<dbReference type="Pfam" id="PF01168">
    <property type="entry name" value="Ala_racemase_N"/>
    <property type="match status" value="1"/>
</dbReference>
<proteinExistence type="inferred from homology"/>
<dbReference type="OMA" id="PLEWHMI"/>
<dbReference type="GO" id="GO:0030170">
    <property type="term" value="F:pyridoxal phosphate binding"/>
    <property type="evidence" value="ECO:0007669"/>
    <property type="project" value="UniProtKB-UniRule"/>
</dbReference>
<dbReference type="InterPro" id="IPR001608">
    <property type="entry name" value="Ala_racemase_N"/>
</dbReference>